<feature type="transmembrane region" description="Helical" evidence="19">
    <location>
        <begin position="143"/>
        <end position="165"/>
    </location>
</feature>
<evidence type="ECO:0000256" key="18">
    <source>
        <dbReference type="ARBA" id="ARBA00049504"/>
    </source>
</evidence>
<keyword evidence="12 19" id="KW-1133">Transmembrane helix</keyword>
<evidence type="ECO:0000256" key="9">
    <source>
        <dbReference type="ARBA" id="ARBA00022679"/>
    </source>
</evidence>
<keyword evidence="9 19" id="KW-0808">Transferase</keyword>
<evidence type="ECO:0000256" key="19">
    <source>
        <dbReference type="HAMAP-Rule" id="MF_00719"/>
    </source>
</evidence>
<evidence type="ECO:0000256" key="13">
    <source>
        <dbReference type="ARBA" id="ARBA00023136"/>
    </source>
</evidence>
<dbReference type="PANTHER" id="PTHR34148:SF1">
    <property type="entry name" value="ADENOSYLCOBINAMIDE-GDP RIBAZOLETRANSFERASE"/>
    <property type="match status" value="1"/>
</dbReference>
<feature type="transmembrane region" description="Helical" evidence="19">
    <location>
        <begin position="208"/>
        <end position="228"/>
    </location>
</feature>
<evidence type="ECO:0000313" key="21">
    <source>
        <dbReference type="Proteomes" id="UP000756387"/>
    </source>
</evidence>
<evidence type="ECO:0000256" key="7">
    <source>
        <dbReference type="ARBA" id="ARBA00022475"/>
    </source>
</evidence>
<evidence type="ECO:0000256" key="3">
    <source>
        <dbReference type="ARBA" id="ARBA00004663"/>
    </source>
</evidence>
<feature type="transmembrane region" description="Helical" evidence="19">
    <location>
        <begin position="117"/>
        <end position="137"/>
    </location>
</feature>
<evidence type="ECO:0000256" key="17">
    <source>
        <dbReference type="ARBA" id="ARBA00048623"/>
    </source>
</evidence>
<evidence type="ECO:0000256" key="14">
    <source>
        <dbReference type="ARBA" id="ARBA00025228"/>
    </source>
</evidence>
<keyword evidence="13 19" id="KW-0472">Membrane</keyword>
<reference evidence="20 21" key="1">
    <citation type="submission" date="2020-10" db="EMBL/GenBank/DDBJ databases">
        <title>Nocardioides sp. isolated from sludge.</title>
        <authorList>
            <person name="Zhang X."/>
        </authorList>
    </citation>
    <scope>NUCLEOTIDE SEQUENCE [LARGE SCALE GENOMIC DNA]</scope>
    <source>
        <strain evidence="20 21">Y6</strain>
    </source>
</reference>
<comment type="catalytic activity">
    <reaction evidence="17 19">
        <text>alpha-ribazole + adenosylcob(III)inamide-GDP = adenosylcob(III)alamin + GMP + H(+)</text>
        <dbReference type="Rhea" id="RHEA:16049"/>
        <dbReference type="ChEBI" id="CHEBI:10329"/>
        <dbReference type="ChEBI" id="CHEBI:15378"/>
        <dbReference type="ChEBI" id="CHEBI:18408"/>
        <dbReference type="ChEBI" id="CHEBI:58115"/>
        <dbReference type="ChEBI" id="CHEBI:60487"/>
        <dbReference type="EC" id="2.7.8.26"/>
    </reaction>
</comment>
<evidence type="ECO:0000256" key="16">
    <source>
        <dbReference type="ARBA" id="ARBA00032853"/>
    </source>
</evidence>
<dbReference type="EC" id="2.7.8.26" evidence="5 19"/>
<dbReference type="Proteomes" id="UP000756387">
    <property type="component" value="Unassembled WGS sequence"/>
</dbReference>
<comment type="similarity">
    <text evidence="4 19">Belongs to the CobS family.</text>
</comment>
<comment type="caution">
    <text evidence="20">The sequence shown here is derived from an EMBL/GenBank/DDBJ whole genome shotgun (WGS) entry which is preliminary data.</text>
</comment>
<dbReference type="EMBL" id="JADCSA010000014">
    <property type="protein sequence ID" value="MBE7325621.1"/>
    <property type="molecule type" value="Genomic_DNA"/>
</dbReference>
<organism evidence="20 21">
    <name type="scientific">Nocardioides malaquae</name>
    <dbReference type="NCBI Taxonomy" id="2773426"/>
    <lineage>
        <taxon>Bacteria</taxon>
        <taxon>Bacillati</taxon>
        <taxon>Actinomycetota</taxon>
        <taxon>Actinomycetes</taxon>
        <taxon>Propionibacteriales</taxon>
        <taxon>Nocardioidaceae</taxon>
        <taxon>Nocardioides</taxon>
    </lineage>
</organism>
<dbReference type="HAMAP" id="MF_00719">
    <property type="entry name" value="CobS"/>
    <property type="match status" value="1"/>
</dbReference>
<dbReference type="RefSeq" id="WP_193638949.1">
    <property type="nucleotide sequence ID" value="NZ_JADCSA010000014.1"/>
</dbReference>
<evidence type="ECO:0000256" key="1">
    <source>
        <dbReference type="ARBA" id="ARBA00001946"/>
    </source>
</evidence>
<sequence>MSGPASLRDGWRLALGTLTALPTPPPSVVTPAVARAAVLWGPVAVLPLGAGVLALAWLGTAVGWSPLVVAVLVVGWLALATRVLHWDGLSDTVDGLTASYDRERSLAVMKSGTSGPAGVVATVVVAGLQVAAFATLVSSQAGAVAAGIAVCLSRLALPLACVRGVPPARKDGLGHPLAGVVAPWQALLVWLVCAGVAALALVPLGFGVAGLVAGPALAAVAVALLVTHCVRRLGGVTGDVFGAAVEIALAAALLGLSLRI</sequence>
<feature type="transmembrane region" description="Helical" evidence="19">
    <location>
        <begin position="177"/>
        <end position="202"/>
    </location>
</feature>
<keyword evidence="21" id="KW-1185">Reference proteome</keyword>
<evidence type="ECO:0000256" key="12">
    <source>
        <dbReference type="ARBA" id="ARBA00022989"/>
    </source>
</evidence>
<feature type="transmembrane region" description="Helical" evidence="19">
    <location>
        <begin position="52"/>
        <end position="79"/>
    </location>
</feature>
<comment type="cofactor">
    <cofactor evidence="1 19">
        <name>Mg(2+)</name>
        <dbReference type="ChEBI" id="CHEBI:18420"/>
    </cofactor>
</comment>
<evidence type="ECO:0000256" key="15">
    <source>
        <dbReference type="ARBA" id="ARBA00032605"/>
    </source>
</evidence>
<evidence type="ECO:0000313" key="20">
    <source>
        <dbReference type="EMBL" id="MBE7325621.1"/>
    </source>
</evidence>
<dbReference type="InterPro" id="IPR003805">
    <property type="entry name" value="CobS"/>
</dbReference>
<protein>
    <recommendedName>
        <fullName evidence="6 19">Adenosylcobinamide-GDP ribazoletransferase</fullName>
        <ecNumber evidence="5 19">2.7.8.26</ecNumber>
    </recommendedName>
    <alternativeName>
        <fullName evidence="16 19">Cobalamin synthase</fullName>
    </alternativeName>
    <alternativeName>
        <fullName evidence="15 19">Cobalamin-5'-phosphate synthase</fullName>
    </alternativeName>
</protein>
<comment type="catalytic activity">
    <reaction evidence="18 19">
        <text>alpha-ribazole 5'-phosphate + adenosylcob(III)inamide-GDP = adenosylcob(III)alamin 5'-phosphate + GMP + H(+)</text>
        <dbReference type="Rhea" id="RHEA:23560"/>
        <dbReference type="ChEBI" id="CHEBI:15378"/>
        <dbReference type="ChEBI" id="CHEBI:57918"/>
        <dbReference type="ChEBI" id="CHEBI:58115"/>
        <dbReference type="ChEBI" id="CHEBI:60487"/>
        <dbReference type="ChEBI" id="CHEBI:60493"/>
        <dbReference type="EC" id="2.7.8.26"/>
    </reaction>
</comment>
<evidence type="ECO:0000256" key="8">
    <source>
        <dbReference type="ARBA" id="ARBA00022573"/>
    </source>
</evidence>
<comment type="subcellular location">
    <subcellularLocation>
        <location evidence="2 19">Cell membrane</location>
        <topology evidence="2 19">Multi-pass membrane protein</topology>
    </subcellularLocation>
</comment>
<comment type="pathway">
    <text evidence="3 19">Cofactor biosynthesis; adenosylcobalamin biosynthesis; adenosylcobalamin from cob(II)yrinate a,c-diamide: step 7/7.</text>
</comment>
<dbReference type="PANTHER" id="PTHR34148">
    <property type="entry name" value="ADENOSYLCOBINAMIDE-GDP RIBAZOLETRANSFERASE"/>
    <property type="match status" value="1"/>
</dbReference>
<keyword evidence="7 19" id="KW-1003">Cell membrane</keyword>
<accession>A0ABR9RVR8</accession>
<keyword evidence="10 19" id="KW-0812">Transmembrane</keyword>
<keyword evidence="11 19" id="KW-0460">Magnesium</keyword>
<evidence type="ECO:0000256" key="11">
    <source>
        <dbReference type="ARBA" id="ARBA00022842"/>
    </source>
</evidence>
<evidence type="ECO:0000256" key="10">
    <source>
        <dbReference type="ARBA" id="ARBA00022692"/>
    </source>
</evidence>
<evidence type="ECO:0000256" key="5">
    <source>
        <dbReference type="ARBA" id="ARBA00013200"/>
    </source>
</evidence>
<gene>
    <name evidence="19" type="primary">cobS</name>
    <name evidence="20" type="ORF">IEQ44_13295</name>
</gene>
<feature type="transmembrane region" description="Helical" evidence="19">
    <location>
        <begin position="240"/>
        <end position="258"/>
    </location>
</feature>
<proteinExistence type="inferred from homology"/>
<evidence type="ECO:0000256" key="2">
    <source>
        <dbReference type="ARBA" id="ARBA00004651"/>
    </source>
</evidence>
<keyword evidence="8 19" id="KW-0169">Cobalamin biosynthesis</keyword>
<name>A0ABR9RVR8_9ACTN</name>
<dbReference type="Pfam" id="PF02654">
    <property type="entry name" value="CobS"/>
    <property type="match status" value="1"/>
</dbReference>
<comment type="function">
    <text evidence="14 19">Joins adenosylcobinamide-GDP and alpha-ribazole to generate adenosylcobalamin (Ado-cobalamin). Also synthesizes adenosylcobalamin 5'-phosphate from adenosylcobinamide-GDP and alpha-ribazole 5'-phosphate.</text>
</comment>
<evidence type="ECO:0000256" key="4">
    <source>
        <dbReference type="ARBA" id="ARBA00010561"/>
    </source>
</evidence>
<evidence type="ECO:0000256" key="6">
    <source>
        <dbReference type="ARBA" id="ARBA00015850"/>
    </source>
</evidence>